<keyword evidence="2" id="KW-1185">Reference proteome</keyword>
<name>A0ABD1SCX7_9LAMI</name>
<gene>
    <name evidence="1" type="ORF">Adt_23881</name>
</gene>
<dbReference type="EMBL" id="JBFOLK010000007">
    <property type="protein sequence ID" value="KAL2498331.1"/>
    <property type="molecule type" value="Genomic_DNA"/>
</dbReference>
<comment type="caution">
    <text evidence="1">The sequence shown here is derived from an EMBL/GenBank/DDBJ whole genome shotgun (WGS) entry which is preliminary data.</text>
</comment>
<evidence type="ECO:0000313" key="1">
    <source>
        <dbReference type="EMBL" id="KAL2498331.1"/>
    </source>
</evidence>
<proteinExistence type="predicted"/>
<reference evidence="2" key="1">
    <citation type="submission" date="2024-07" db="EMBL/GenBank/DDBJ databases">
        <title>Two chromosome-level genome assemblies of Korean endemic species Abeliophyllum distichum and Forsythia ovata (Oleaceae).</title>
        <authorList>
            <person name="Jang H."/>
        </authorList>
    </citation>
    <scope>NUCLEOTIDE SEQUENCE [LARGE SCALE GENOMIC DNA]</scope>
</reference>
<sequence>MNLKWPIEVKNHKFTPTADTEVNEDIEVTYPVKNAIREPPLLRKSYRVITKSARYLLVGEPSQAISTEQDDNSTSFKEAMKNTDTNLWKIAKNSKIELMYFNEVWELVNALEGLNT</sequence>
<dbReference type="AlphaFoldDB" id="A0ABD1SCX7"/>
<evidence type="ECO:0000313" key="2">
    <source>
        <dbReference type="Proteomes" id="UP001604336"/>
    </source>
</evidence>
<organism evidence="1 2">
    <name type="scientific">Abeliophyllum distichum</name>
    <dbReference type="NCBI Taxonomy" id="126358"/>
    <lineage>
        <taxon>Eukaryota</taxon>
        <taxon>Viridiplantae</taxon>
        <taxon>Streptophyta</taxon>
        <taxon>Embryophyta</taxon>
        <taxon>Tracheophyta</taxon>
        <taxon>Spermatophyta</taxon>
        <taxon>Magnoliopsida</taxon>
        <taxon>eudicotyledons</taxon>
        <taxon>Gunneridae</taxon>
        <taxon>Pentapetalae</taxon>
        <taxon>asterids</taxon>
        <taxon>lamiids</taxon>
        <taxon>Lamiales</taxon>
        <taxon>Oleaceae</taxon>
        <taxon>Forsythieae</taxon>
        <taxon>Abeliophyllum</taxon>
    </lineage>
</organism>
<dbReference type="Proteomes" id="UP001604336">
    <property type="component" value="Unassembled WGS sequence"/>
</dbReference>
<protein>
    <submittedName>
        <fullName evidence="1">Uncharacterized protein</fullName>
    </submittedName>
</protein>
<accession>A0ABD1SCX7</accession>